<sequence length="361" mass="40018">MAHSQNSLGTGDYWRAPYYLLEDALNVELVNARQVKAMPGRKTDVADAVWLAQLAECGLLRASFVPPEPIRQLRDLTRYRTVLTEERTREAQRLEKELEDAGIKLSSFATDILGISGRAMLEALIRGERDAQVLAEMARGRMRSKIPDLAQAMIGRFGDHHAFLCRMHLDRIDAISRDIATLSTRIERVMAPFRDQLTRLDGIPGISLRVAEVIIAETGGDMSRFPTAGHLASWAGVSPGNHESGGKRKSGKTTKGNRWLRDALGTAAMAAARSKNTYLGAQYTRLVRRLGSKPKALVALEHSILTSVWHMLTDGTGYQDLGADHFLRRDPERERRRAIAALNKLGYTVTLNPIEPTTKAA</sequence>
<organism evidence="4 5">
    <name type="scientific">Micromonospora inyonensis</name>
    <dbReference type="NCBI Taxonomy" id="47866"/>
    <lineage>
        <taxon>Bacteria</taxon>
        <taxon>Bacillati</taxon>
        <taxon>Actinomycetota</taxon>
        <taxon>Actinomycetes</taxon>
        <taxon>Micromonosporales</taxon>
        <taxon>Micromonosporaceae</taxon>
        <taxon>Micromonospora</taxon>
    </lineage>
</organism>
<feature type="domain" description="Transposase IS110-like N-terminal" evidence="2">
    <location>
        <begin position="10"/>
        <end position="99"/>
    </location>
</feature>
<dbReference type="GO" id="GO:0003677">
    <property type="term" value="F:DNA binding"/>
    <property type="evidence" value="ECO:0007669"/>
    <property type="project" value="InterPro"/>
</dbReference>
<reference evidence="5" key="1">
    <citation type="submission" date="2016-06" db="EMBL/GenBank/DDBJ databases">
        <authorList>
            <person name="Varghese N."/>
        </authorList>
    </citation>
    <scope>NUCLEOTIDE SEQUENCE [LARGE SCALE GENOMIC DNA]</scope>
    <source>
        <strain evidence="5">DSM 46123</strain>
    </source>
</reference>
<evidence type="ECO:0000313" key="5">
    <source>
        <dbReference type="Proteomes" id="UP000198906"/>
    </source>
</evidence>
<dbReference type="Proteomes" id="UP000198906">
    <property type="component" value="Unassembled WGS sequence"/>
</dbReference>
<evidence type="ECO:0000259" key="2">
    <source>
        <dbReference type="Pfam" id="PF01548"/>
    </source>
</evidence>
<proteinExistence type="predicted"/>
<evidence type="ECO:0000259" key="3">
    <source>
        <dbReference type="Pfam" id="PF02371"/>
    </source>
</evidence>
<evidence type="ECO:0000256" key="1">
    <source>
        <dbReference type="SAM" id="MobiDB-lite"/>
    </source>
</evidence>
<dbReference type="PANTHER" id="PTHR33055:SF15">
    <property type="entry name" value="TRANSPOSASE-RELATED"/>
    <property type="match status" value="1"/>
</dbReference>
<dbReference type="Pfam" id="PF02371">
    <property type="entry name" value="Transposase_20"/>
    <property type="match status" value="1"/>
</dbReference>
<evidence type="ECO:0000313" key="4">
    <source>
        <dbReference type="EMBL" id="SCL16479.1"/>
    </source>
</evidence>
<dbReference type="AlphaFoldDB" id="A0A1C6RHF7"/>
<feature type="region of interest" description="Disordered" evidence="1">
    <location>
        <begin position="237"/>
        <end position="256"/>
    </location>
</feature>
<accession>A0A1C6RHF7</accession>
<gene>
    <name evidence="4" type="ORF">GA0074694_1634</name>
</gene>
<feature type="domain" description="Transposase IS116/IS110/IS902 C-terminal" evidence="3">
    <location>
        <begin position="199"/>
        <end position="282"/>
    </location>
</feature>
<dbReference type="EMBL" id="FMHU01000001">
    <property type="protein sequence ID" value="SCL16479.1"/>
    <property type="molecule type" value="Genomic_DNA"/>
</dbReference>
<dbReference type="InterPro" id="IPR002525">
    <property type="entry name" value="Transp_IS110-like_N"/>
</dbReference>
<dbReference type="NCBIfam" id="NF033542">
    <property type="entry name" value="transpos_IS110"/>
    <property type="match status" value="1"/>
</dbReference>
<keyword evidence="5" id="KW-1185">Reference proteome</keyword>
<dbReference type="STRING" id="47866.GA0074694_1634"/>
<dbReference type="Pfam" id="PF01548">
    <property type="entry name" value="DEDD_Tnp_IS110"/>
    <property type="match status" value="1"/>
</dbReference>
<protein>
    <submittedName>
        <fullName evidence="4">Transposase</fullName>
    </submittedName>
</protein>
<dbReference type="InterPro" id="IPR003346">
    <property type="entry name" value="Transposase_20"/>
</dbReference>
<dbReference type="InterPro" id="IPR047650">
    <property type="entry name" value="Transpos_IS110"/>
</dbReference>
<dbReference type="GO" id="GO:0004803">
    <property type="term" value="F:transposase activity"/>
    <property type="evidence" value="ECO:0007669"/>
    <property type="project" value="InterPro"/>
</dbReference>
<name>A0A1C6RHF7_9ACTN</name>
<dbReference type="PANTHER" id="PTHR33055">
    <property type="entry name" value="TRANSPOSASE FOR INSERTION SEQUENCE ELEMENT IS1111A"/>
    <property type="match status" value="1"/>
</dbReference>
<dbReference type="GO" id="GO:0006313">
    <property type="term" value="P:DNA transposition"/>
    <property type="evidence" value="ECO:0007669"/>
    <property type="project" value="InterPro"/>
</dbReference>